<evidence type="ECO:0000313" key="1">
    <source>
        <dbReference type="EMBL" id="CAA2625756.1"/>
    </source>
</evidence>
<dbReference type="EMBL" id="LR743596">
    <property type="protein sequence ID" value="CAA2625756.1"/>
    <property type="molecule type" value="Genomic_DNA"/>
</dbReference>
<organism evidence="1">
    <name type="scientific">Spirodela intermedia</name>
    <name type="common">Intermediate duckweed</name>
    <dbReference type="NCBI Taxonomy" id="51605"/>
    <lineage>
        <taxon>Eukaryota</taxon>
        <taxon>Viridiplantae</taxon>
        <taxon>Streptophyta</taxon>
        <taxon>Embryophyta</taxon>
        <taxon>Tracheophyta</taxon>
        <taxon>Spermatophyta</taxon>
        <taxon>Magnoliopsida</taxon>
        <taxon>Liliopsida</taxon>
        <taxon>Araceae</taxon>
        <taxon>Lemnoideae</taxon>
        <taxon>Spirodela</taxon>
    </lineage>
</organism>
<dbReference type="AlphaFoldDB" id="A0A7I8J6N9"/>
<sequence length="41" mass="5036">MFIFIRCVDMPMLKWFLSFFYVLSPVYPRPFPVVLKFKQTC</sequence>
<name>A0A7I8J6N9_SPIIN</name>
<protein>
    <submittedName>
        <fullName evidence="1">Uncharacterized protein</fullName>
    </submittedName>
</protein>
<dbReference type="EMBL" id="CACRZD030000009">
    <property type="protein sequence ID" value="CAA6665102.1"/>
    <property type="molecule type" value="Genomic_DNA"/>
</dbReference>
<reference evidence="1 2" key="1">
    <citation type="submission" date="2019-12" db="EMBL/GenBank/DDBJ databases">
        <authorList>
            <person name="Scholz U."/>
            <person name="Mascher M."/>
            <person name="Fiebig A."/>
        </authorList>
    </citation>
    <scope>NUCLEOTIDE SEQUENCE</scope>
</reference>
<accession>A0A7I8J6N9</accession>
<dbReference type="Proteomes" id="UP001189122">
    <property type="component" value="Unassembled WGS sequence"/>
</dbReference>
<gene>
    <name evidence="1" type="ORF">SI7747_09011491</name>
</gene>
<keyword evidence="2" id="KW-1185">Reference proteome</keyword>
<evidence type="ECO:0000313" key="2">
    <source>
        <dbReference type="Proteomes" id="UP001189122"/>
    </source>
</evidence>
<proteinExistence type="predicted"/>